<feature type="transmembrane region" description="Helical" evidence="9">
    <location>
        <begin position="154"/>
        <end position="178"/>
    </location>
</feature>
<organism evidence="12 13">
    <name type="scientific">Streblomastix strix</name>
    <dbReference type="NCBI Taxonomy" id="222440"/>
    <lineage>
        <taxon>Eukaryota</taxon>
        <taxon>Metamonada</taxon>
        <taxon>Preaxostyla</taxon>
        <taxon>Oxymonadida</taxon>
        <taxon>Streblomastigidae</taxon>
        <taxon>Streblomastix</taxon>
    </lineage>
</organism>
<evidence type="ECO:0000256" key="8">
    <source>
        <dbReference type="SAM" id="MobiDB-lite"/>
    </source>
</evidence>
<keyword evidence="5 9" id="KW-1133">Transmembrane helix</keyword>
<feature type="compositionally biased region" description="Basic and acidic residues" evidence="8">
    <location>
        <begin position="744"/>
        <end position="758"/>
    </location>
</feature>
<keyword evidence="4 9" id="KW-0812">Transmembrane</keyword>
<reference evidence="12 13" key="1">
    <citation type="submission" date="2019-03" db="EMBL/GenBank/DDBJ databases">
        <title>Single cell metagenomics reveals metabolic interactions within the superorganism composed of flagellate Streblomastix strix and complex community of Bacteroidetes bacteria on its surface.</title>
        <authorList>
            <person name="Treitli S.C."/>
            <person name="Kolisko M."/>
            <person name="Husnik F."/>
            <person name="Keeling P."/>
            <person name="Hampl V."/>
        </authorList>
    </citation>
    <scope>NUCLEOTIDE SEQUENCE [LARGE SCALE GENOMIC DNA]</scope>
    <source>
        <strain evidence="12">ST1C</strain>
    </source>
</reference>
<feature type="compositionally biased region" description="Low complexity" evidence="8">
    <location>
        <begin position="364"/>
        <end position="393"/>
    </location>
</feature>
<evidence type="ECO:0000256" key="6">
    <source>
        <dbReference type="ARBA" id="ARBA00023136"/>
    </source>
</evidence>
<feature type="transmembrane region" description="Helical" evidence="9">
    <location>
        <begin position="1010"/>
        <end position="1036"/>
    </location>
</feature>
<feature type="coiled-coil region" evidence="7">
    <location>
        <begin position="1043"/>
        <end position="1077"/>
    </location>
</feature>
<name>A0A5J4WH90_9EUKA</name>
<feature type="compositionally biased region" description="Acidic residues" evidence="8">
    <location>
        <begin position="394"/>
        <end position="424"/>
    </location>
</feature>
<feature type="compositionally biased region" description="Polar residues" evidence="8">
    <location>
        <begin position="342"/>
        <end position="356"/>
    </location>
</feature>
<accession>A0A5J4WH90</accession>
<dbReference type="GO" id="GO:0016020">
    <property type="term" value="C:membrane"/>
    <property type="evidence" value="ECO:0007669"/>
    <property type="project" value="UniProtKB-SubCell"/>
</dbReference>
<feature type="domain" description="TmcB/TmcC TPR repeats" evidence="11">
    <location>
        <begin position="547"/>
        <end position="623"/>
    </location>
</feature>
<evidence type="ECO:0000313" key="13">
    <source>
        <dbReference type="Proteomes" id="UP000324800"/>
    </source>
</evidence>
<sequence>MIMWIIQLLQFLAIGLYAVSFGDASIVNKIAGVIDFSFFVGLFKQGFIVFNSIAIFLFLLAITSILILGLALKSILNSSPWIRDVYRTAMHLFIPSQAILFSSIHCVNPESISSLFASNEGEDQDQTTGQDQVQSVIKVLYVNNSVQCGSQIHIIFAVFSIIVFVGLAIIDIVYRFFIHKHDPKHGGYDSHLNGEFDAVVSFYTSMQIIVMRVSSFDRGWRTWLTILPSSFLLIGIIFYQPYYHLLKNRWEALKISIYIGLRTGGELIVLCIIVDYLVKIRCRQMLLLSCQGHPLTWGENDEIEYLDEESIKDKEQDQKEDNSTNDKQNQPGVKNATRVLDTINSVDNLEQSQSITENEESENLESQSLNSQGTFQDSLTNFDDLDSSSNSSSDFDENASDQNESETDEKEEDDDEEEMEDEDSMQYIPKRISPNFIEQSVRFIYIKKVRCQILLDYVDLIYKHAIQENPGKFRLVAHYSIFLKAYKHQFNFSNALMKMLRNNNAGIYLHFLCHAHFLSDVEDQNAIKIKAMNQNQLLVIQERVETERSIESLLQYSAQEAASKKQKNAATSTRSWMKEFWSNMLKQETNYAAIPVLLTRIIESERLARKMYEELLAQHPNNICLSILSREIYREDAVADILDQRAAQLEDQLGLKKSETGKEQEQDQQQKDNNKDKDANQDQENQKEKKKKRSQQIAIMKKRSDDHHTMQIIDRIQRNLSQEGESSGLTNKQTQSNGKGGKKKINEGQRSEQQKQEGDSGFISTGDQTDDNKALNGQQDTNGPLSVLLDFIPTEIILHFAIIISDIALYILLQYFMSLAMQDANNIISVNNLAAEVGQLAVFSKYLLIQTHQLYEQERNNGSIPDYFPSEFDIRNNLTKISRDLIQKLHTIYSIDHFAPWEVTDCQLLYVSCLDGEVKEQWVVKKSLYDAMRGMAYAANDVGLGRVRGTGSEDETKSKGDEIYKISDDKLQANLAMIILNFPTTLKESVKRAIREYKTGTDKQIQNANILLYILSLMFTVIFTLINAISIIYRFVQAAIGRKKVMEQLLDATQDQIMNLQIELHRTEIQFDDLEKQREQEALAIVKQEKLAMLQKQQMDEKSRASKFDNC</sequence>
<feature type="transmembrane region" description="Helical" evidence="9">
    <location>
        <begin position="255"/>
        <end position="278"/>
    </location>
</feature>
<feature type="region of interest" description="Disordered" evidence="8">
    <location>
        <begin position="312"/>
        <end position="428"/>
    </location>
</feature>
<feature type="compositionally biased region" description="Basic and acidic residues" evidence="8">
    <location>
        <begin position="655"/>
        <end position="687"/>
    </location>
</feature>
<comment type="subcellular location">
    <subcellularLocation>
        <location evidence="1">Membrane</location>
        <topology evidence="1">Multi-pass membrane protein</topology>
    </subcellularLocation>
</comment>
<evidence type="ECO:0000313" key="12">
    <source>
        <dbReference type="EMBL" id="KAA6394434.1"/>
    </source>
</evidence>
<dbReference type="InterPro" id="IPR052599">
    <property type="entry name" value="SLC43A_AATransporter"/>
</dbReference>
<evidence type="ECO:0000256" key="10">
    <source>
        <dbReference type="SAM" id="SignalP"/>
    </source>
</evidence>
<keyword evidence="6 9" id="KW-0472">Membrane</keyword>
<comment type="caution">
    <text evidence="12">The sequence shown here is derived from an EMBL/GenBank/DDBJ whole genome shotgun (WGS) entry which is preliminary data.</text>
</comment>
<feature type="signal peptide" evidence="10">
    <location>
        <begin position="1"/>
        <end position="18"/>
    </location>
</feature>
<feature type="region of interest" description="Disordered" evidence="8">
    <location>
        <begin position="655"/>
        <end position="779"/>
    </location>
</feature>
<dbReference type="PANTHER" id="PTHR20772:SF2">
    <property type="entry name" value="PROTEIN FMP42"/>
    <property type="match status" value="1"/>
</dbReference>
<dbReference type="InterPro" id="IPR057352">
    <property type="entry name" value="TPR_TmcB/C"/>
</dbReference>
<evidence type="ECO:0000256" key="2">
    <source>
        <dbReference type="ARBA" id="ARBA00006595"/>
    </source>
</evidence>
<feature type="compositionally biased region" description="Basic and acidic residues" evidence="8">
    <location>
        <begin position="312"/>
        <end position="324"/>
    </location>
</feature>
<evidence type="ECO:0000256" key="3">
    <source>
        <dbReference type="ARBA" id="ARBA00022448"/>
    </source>
</evidence>
<feature type="chain" id="PRO_5023940671" description="TmcB/TmcC TPR repeats domain-containing protein" evidence="10">
    <location>
        <begin position="19"/>
        <end position="1111"/>
    </location>
</feature>
<evidence type="ECO:0000259" key="11">
    <source>
        <dbReference type="Pfam" id="PF25474"/>
    </source>
</evidence>
<dbReference type="Proteomes" id="UP000324800">
    <property type="component" value="Unassembled WGS sequence"/>
</dbReference>
<dbReference type="EMBL" id="SNRW01001944">
    <property type="protein sequence ID" value="KAA6394434.1"/>
    <property type="molecule type" value="Genomic_DNA"/>
</dbReference>
<comment type="similarity">
    <text evidence="2">Belongs to the SLC43A transporter (TC 2.A.1.44) family.</text>
</comment>
<gene>
    <name evidence="12" type="ORF">EZS28_010037</name>
</gene>
<feature type="transmembrane region" description="Helical" evidence="9">
    <location>
        <begin position="223"/>
        <end position="243"/>
    </location>
</feature>
<feature type="transmembrane region" description="Helical" evidence="9">
    <location>
        <begin position="48"/>
        <end position="72"/>
    </location>
</feature>
<keyword evidence="7" id="KW-0175">Coiled coil</keyword>
<keyword evidence="10" id="KW-0732">Signal</keyword>
<feature type="compositionally biased region" description="Polar residues" evidence="8">
    <location>
        <begin position="718"/>
        <end position="737"/>
    </location>
</feature>
<dbReference type="Pfam" id="PF25474">
    <property type="entry name" value="TPR_TmcB"/>
    <property type="match status" value="1"/>
</dbReference>
<dbReference type="PANTHER" id="PTHR20772">
    <property type="entry name" value="PROTEIN FMP42"/>
    <property type="match status" value="1"/>
</dbReference>
<evidence type="ECO:0000256" key="7">
    <source>
        <dbReference type="SAM" id="Coils"/>
    </source>
</evidence>
<protein>
    <recommendedName>
        <fullName evidence="11">TmcB/TmcC TPR repeats domain-containing protein</fullName>
    </recommendedName>
</protein>
<proteinExistence type="inferred from homology"/>
<keyword evidence="3" id="KW-0813">Transport</keyword>
<evidence type="ECO:0000256" key="4">
    <source>
        <dbReference type="ARBA" id="ARBA00022692"/>
    </source>
</evidence>
<evidence type="ECO:0000256" key="9">
    <source>
        <dbReference type="SAM" id="Phobius"/>
    </source>
</evidence>
<evidence type="ECO:0000256" key="1">
    <source>
        <dbReference type="ARBA" id="ARBA00004141"/>
    </source>
</evidence>
<feature type="transmembrane region" description="Helical" evidence="9">
    <location>
        <begin position="796"/>
        <end position="817"/>
    </location>
</feature>
<evidence type="ECO:0000256" key="5">
    <source>
        <dbReference type="ARBA" id="ARBA00022989"/>
    </source>
</evidence>
<dbReference type="AlphaFoldDB" id="A0A5J4WH90"/>